<dbReference type="EMBL" id="RBKU01000001">
    <property type="protein sequence ID" value="RKR82123.1"/>
    <property type="molecule type" value="Genomic_DNA"/>
</dbReference>
<dbReference type="AlphaFoldDB" id="A0A495J025"/>
<dbReference type="Gene3D" id="3.40.710.10">
    <property type="entry name" value="DD-peptidase/beta-lactamase superfamily"/>
    <property type="match status" value="1"/>
</dbReference>
<organism evidence="2 3">
    <name type="scientific">Mucilaginibacter gracilis</name>
    <dbReference type="NCBI Taxonomy" id="423350"/>
    <lineage>
        <taxon>Bacteria</taxon>
        <taxon>Pseudomonadati</taxon>
        <taxon>Bacteroidota</taxon>
        <taxon>Sphingobacteriia</taxon>
        <taxon>Sphingobacteriales</taxon>
        <taxon>Sphingobacteriaceae</taxon>
        <taxon>Mucilaginibacter</taxon>
    </lineage>
</organism>
<dbReference type="InterPro" id="IPR001466">
    <property type="entry name" value="Beta-lactam-related"/>
</dbReference>
<dbReference type="InterPro" id="IPR012338">
    <property type="entry name" value="Beta-lactam/transpept-like"/>
</dbReference>
<keyword evidence="2" id="KW-0378">Hydrolase</keyword>
<sequence>MKNITLTTLLMTTLLFSACRKTDAQDKGPSPRKHPQPALSVFPVPGAYDTAAISGALKDSLNHTVKDLFLITGMPGLSAAMIVPGKGLWRTDTGYLSLPEQKQVNNNSVFYWASVGKLLTATVIEQLIQEKKLNHDSKLSGWFPALQDAGKITIAELLNHTSGIYSFNNDPKVFAIDRYYSPDELIGLARAQKNHFPPGKNWSYSNTNYLLLALIAEKTEGKPFDEIIRDRIALPLHLTSLRALKPQEKIAGLALAHQNGQVIKEDYSVPLGAGNIVSNARDMVVVLYSLMTGKLGPVAQVHERLKDLYAMPDAGTWYGRGVMLTDFNEITHTDDLWIGHSGGTQTYRALLVYDTASKTFIAVAINAHISAEAVARKLLVTALQ</sequence>
<dbReference type="RefSeq" id="WP_121197749.1">
    <property type="nucleotide sequence ID" value="NZ_RBKU01000001.1"/>
</dbReference>
<dbReference type="SUPFAM" id="SSF56601">
    <property type="entry name" value="beta-lactamase/transpeptidase-like"/>
    <property type="match status" value="1"/>
</dbReference>
<evidence type="ECO:0000259" key="1">
    <source>
        <dbReference type="Pfam" id="PF00144"/>
    </source>
</evidence>
<dbReference type="PANTHER" id="PTHR46825:SF7">
    <property type="entry name" value="D-ALANYL-D-ALANINE CARBOXYPEPTIDASE"/>
    <property type="match status" value="1"/>
</dbReference>
<dbReference type="Pfam" id="PF00144">
    <property type="entry name" value="Beta-lactamase"/>
    <property type="match status" value="1"/>
</dbReference>
<accession>A0A495J025</accession>
<gene>
    <name evidence="2" type="ORF">BDD43_2291</name>
</gene>
<dbReference type="OrthoDB" id="9793489at2"/>
<dbReference type="Proteomes" id="UP000268007">
    <property type="component" value="Unassembled WGS sequence"/>
</dbReference>
<feature type="domain" description="Beta-lactamase-related" evidence="1">
    <location>
        <begin position="72"/>
        <end position="374"/>
    </location>
</feature>
<comment type="caution">
    <text evidence="2">The sequence shown here is derived from an EMBL/GenBank/DDBJ whole genome shotgun (WGS) entry which is preliminary data.</text>
</comment>
<keyword evidence="2" id="KW-0121">Carboxypeptidase</keyword>
<evidence type="ECO:0000313" key="3">
    <source>
        <dbReference type="Proteomes" id="UP000268007"/>
    </source>
</evidence>
<proteinExistence type="predicted"/>
<reference evidence="2 3" key="1">
    <citation type="submission" date="2018-10" db="EMBL/GenBank/DDBJ databases">
        <title>Genomic Encyclopedia of Archaeal and Bacterial Type Strains, Phase II (KMG-II): from individual species to whole genera.</title>
        <authorList>
            <person name="Goeker M."/>
        </authorList>
    </citation>
    <scope>NUCLEOTIDE SEQUENCE [LARGE SCALE GENOMIC DNA]</scope>
    <source>
        <strain evidence="2 3">DSM 18602</strain>
    </source>
</reference>
<keyword evidence="3" id="KW-1185">Reference proteome</keyword>
<dbReference type="PANTHER" id="PTHR46825">
    <property type="entry name" value="D-ALANYL-D-ALANINE-CARBOXYPEPTIDASE/ENDOPEPTIDASE AMPH"/>
    <property type="match status" value="1"/>
</dbReference>
<protein>
    <submittedName>
        <fullName evidence="2">D-alanyl-D-alanine carboxypeptidase</fullName>
    </submittedName>
</protein>
<dbReference type="PROSITE" id="PS51257">
    <property type="entry name" value="PROKAR_LIPOPROTEIN"/>
    <property type="match status" value="1"/>
</dbReference>
<dbReference type="GO" id="GO:0004180">
    <property type="term" value="F:carboxypeptidase activity"/>
    <property type="evidence" value="ECO:0007669"/>
    <property type="project" value="UniProtKB-KW"/>
</dbReference>
<evidence type="ECO:0000313" key="2">
    <source>
        <dbReference type="EMBL" id="RKR82123.1"/>
    </source>
</evidence>
<dbReference type="InterPro" id="IPR050491">
    <property type="entry name" value="AmpC-like"/>
</dbReference>
<keyword evidence="2" id="KW-0645">Protease</keyword>
<name>A0A495J025_9SPHI</name>